<dbReference type="EMBL" id="CAMAPE010000005">
    <property type="protein sequence ID" value="CAH9070257.1"/>
    <property type="molecule type" value="Genomic_DNA"/>
</dbReference>
<dbReference type="PANTHER" id="PTHR21660:SF47">
    <property type="entry name" value="F19P19.27 PROTEIN"/>
    <property type="match status" value="1"/>
</dbReference>
<keyword evidence="9" id="KW-0443">Lipid metabolism</keyword>
<evidence type="ECO:0000256" key="13">
    <source>
        <dbReference type="ARBA" id="ARBA00052976"/>
    </source>
</evidence>
<protein>
    <recommendedName>
        <fullName evidence="16">Acyl-coenzyme A thioesterase 13</fullName>
    </recommendedName>
    <alternativeName>
        <fullName evidence="17">Hotdog-fold thioesterase superfamily member 2</fullName>
    </alternativeName>
    <alternativeName>
        <fullName evidence="18">Thioesterase superfamily member 2</fullName>
    </alternativeName>
</protein>
<organism evidence="20 21">
    <name type="scientific">Cuscuta europaea</name>
    <name type="common">European dodder</name>
    <dbReference type="NCBI Taxonomy" id="41803"/>
    <lineage>
        <taxon>Eukaryota</taxon>
        <taxon>Viridiplantae</taxon>
        <taxon>Streptophyta</taxon>
        <taxon>Embryophyta</taxon>
        <taxon>Tracheophyta</taxon>
        <taxon>Spermatophyta</taxon>
        <taxon>Magnoliopsida</taxon>
        <taxon>eudicotyledons</taxon>
        <taxon>Gunneridae</taxon>
        <taxon>Pentapetalae</taxon>
        <taxon>asterids</taxon>
        <taxon>lamiids</taxon>
        <taxon>Solanales</taxon>
        <taxon>Convolvulaceae</taxon>
        <taxon>Cuscuteae</taxon>
        <taxon>Cuscuta</taxon>
        <taxon>Cuscuta subgen. Cuscuta</taxon>
    </lineage>
</organism>
<evidence type="ECO:0000256" key="12">
    <source>
        <dbReference type="ARBA" id="ARBA00023242"/>
    </source>
</evidence>
<evidence type="ECO:0000256" key="3">
    <source>
        <dbReference type="ARBA" id="ARBA00004186"/>
    </source>
</evidence>
<dbReference type="GO" id="GO:0005819">
    <property type="term" value="C:spindle"/>
    <property type="evidence" value="ECO:0007669"/>
    <property type="project" value="UniProtKB-SubCell"/>
</dbReference>
<evidence type="ECO:0000256" key="7">
    <source>
        <dbReference type="ARBA" id="ARBA00022801"/>
    </source>
</evidence>
<evidence type="ECO:0000256" key="1">
    <source>
        <dbReference type="ARBA" id="ARBA00004123"/>
    </source>
</evidence>
<dbReference type="GO" id="GO:0005829">
    <property type="term" value="C:cytosol"/>
    <property type="evidence" value="ECO:0007669"/>
    <property type="project" value="UniProtKB-SubCell"/>
</dbReference>
<comment type="subcellular location">
    <subcellularLocation>
        <location evidence="3">Cytoplasm</location>
        <location evidence="3">Cytoskeleton</location>
        <location evidence="3">Spindle</location>
    </subcellularLocation>
    <subcellularLocation>
        <location evidence="4">Cytoplasm</location>
        <location evidence="4">Cytosol</location>
    </subcellularLocation>
    <subcellularLocation>
        <location evidence="2">Mitochondrion</location>
    </subcellularLocation>
    <subcellularLocation>
        <location evidence="1">Nucleus</location>
    </subcellularLocation>
</comment>
<dbReference type="Gene3D" id="3.10.129.10">
    <property type="entry name" value="Hotdog Thioesterase"/>
    <property type="match status" value="1"/>
</dbReference>
<keyword evidence="6" id="KW-0963">Cytoplasm</keyword>
<sequence>MDLESIKRFLEGEGGEHESPAVVDSMPLRFIEPLISHGLKIQIVQPDRLLCSFKVPQRMVEHSNGSLHGGVIAALVDVIGAAAVFVGGAPATGVSVDINVSYVGAAYAGDEIEIDAKVLGIKNAMAVVSVELRNTKTGKVIAQGRHSKYWGFQQLKSKI</sequence>
<evidence type="ECO:0000256" key="16">
    <source>
        <dbReference type="ARBA" id="ARBA00067273"/>
    </source>
</evidence>
<feature type="domain" description="Thioesterase" evidence="19">
    <location>
        <begin position="64"/>
        <end position="140"/>
    </location>
</feature>
<evidence type="ECO:0000256" key="17">
    <source>
        <dbReference type="ARBA" id="ARBA00081533"/>
    </source>
</evidence>
<keyword evidence="8" id="KW-0007">Acetylation</keyword>
<dbReference type="GO" id="GO:0005739">
    <property type="term" value="C:mitochondrion"/>
    <property type="evidence" value="ECO:0007669"/>
    <property type="project" value="UniProtKB-SubCell"/>
</dbReference>
<evidence type="ECO:0000256" key="11">
    <source>
        <dbReference type="ARBA" id="ARBA00023212"/>
    </source>
</evidence>
<dbReference type="FunFam" id="3.10.129.10:FF:000021">
    <property type="entry name" value="Acyl-coenzyme A thioesterase 13"/>
    <property type="match status" value="1"/>
</dbReference>
<proteinExistence type="inferred from homology"/>
<comment type="catalytic activity">
    <reaction evidence="13">
        <text>a fatty acyl-CoA + H2O = a fatty acid + CoA + H(+)</text>
        <dbReference type="Rhea" id="RHEA:16781"/>
        <dbReference type="ChEBI" id="CHEBI:15377"/>
        <dbReference type="ChEBI" id="CHEBI:15378"/>
        <dbReference type="ChEBI" id="CHEBI:28868"/>
        <dbReference type="ChEBI" id="CHEBI:57287"/>
        <dbReference type="ChEBI" id="CHEBI:77636"/>
    </reaction>
    <physiologicalReaction direction="left-to-right" evidence="13">
        <dbReference type="Rhea" id="RHEA:16782"/>
    </physiologicalReaction>
</comment>
<evidence type="ECO:0000259" key="19">
    <source>
        <dbReference type="Pfam" id="PF03061"/>
    </source>
</evidence>
<keyword evidence="11" id="KW-0206">Cytoskeleton</keyword>
<evidence type="ECO:0000256" key="18">
    <source>
        <dbReference type="ARBA" id="ARBA00083956"/>
    </source>
</evidence>
<evidence type="ECO:0000313" key="20">
    <source>
        <dbReference type="EMBL" id="CAH9070257.1"/>
    </source>
</evidence>
<comment type="subunit">
    <text evidence="15">Homotetramer. Interacts with PCTP.</text>
</comment>
<evidence type="ECO:0000256" key="15">
    <source>
        <dbReference type="ARBA" id="ARBA00064709"/>
    </source>
</evidence>
<comment type="caution">
    <text evidence="20">The sequence shown here is derived from an EMBL/GenBank/DDBJ whole genome shotgun (WGS) entry which is preliminary data.</text>
</comment>
<gene>
    <name evidence="20" type="ORF">CEURO_LOCUS3589</name>
</gene>
<dbReference type="GO" id="GO:0006629">
    <property type="term" value="P:lipid metabolic process"/>
    <property type="evidence" value="ECO:0007669"/>
    <property type="project" value="UniProtKB-KW"/>
</dbReference>
<dbReference type="Proteomes" id="UP001152484">
    <property type="component" value="Unassembled WGS sequence"/>
</dbReference>
<dbReference type="InterPro" id="IPR029069">
    <property type="entry name" value="HotDog_dom_sf"/>
</dbReference>
<evidence type="ECO:0000256" key="9">
    <source>
        <dbReference type="ARBA" id="ARBA00023098"/>
    </source>
</evidence>
<evidence type="ECO:0000256" key="14">
    <source>
        <dbReference type="ARBA" id="ARBA00058205"/>
    </source>
</evidence>
<evidence type="ECO:0000313" key="21">
    <source>
        <dbReference type="Proteomes" id="UP001152484"/>
    </source>
</evidence>
<keyword evidence="10" id="KW-0496">Mitochondrion</keyword>
<dbReference type="InterPro" id="IPR039298">
    <property type="entry name" value="ACOT13"/>
</dbReference>
<evidence type="ECO:0000256" key="5">
    <source>
        <dbReference type="ARBA" id="ARBA00008324"/>
    </source>
</evidence>
<dbReference type="GO" id="GO:0005634">
    <property type="term" value="C:nucleus"/>
    <property type="evidence" value="ECO:0007669"/>
    <property type="project" value="UniProtKB-SubCell"/>
</dbReference>
<evidence type="ECO:0000256" key="8">
    <source>
        <dbReference type="ARBA" id="ARBA00022990"/>
    </source>
</evidence>
<dbReference type="CDD" id="cd03443">
    <property type="entry name" value="PaaI_thioesterase"/>
    <property type="match status" value="1"/>
</dbReference>
<dbReference type="InterPro" id="IPR006683">
    <property type="entry name" value="Thioestr_dom"/>
</dbReference>
<evidence type="ECO:0000256" key="2">
    <source>
        <dbReference type="ARBA" id="ARBA00004173"/>
    </source>
</evidence>
<dbReference type="SUPFAM" id="SSF54637">
    <property type="entry name" value="Thioesterase/thiol ester dehydrase-isomerase"/>
    <property type="match status" value="1"/>
</dbReference>
<comment type="function">
    <text evidence="14">Catalyzes the hydrolysis of acyl-CoAs into free fatty acids and coenzyme A (CoASH), regulating their respective intracellular levels. Has acyl-CoA thioesterase activity towards medium (C12) and long-chain (C18) fatty acyl-CoA substrates. Can also hydrolyze 3-hydroxyphenylacetyl-CoA and 3,4-dihydroxyphenylacetyl-CoA (in vitro). May play a role in controlling adaptive thermogenesis.</text>
</comment>
<keyword evidence="7" id="KW-0378">Hydrolase</keyword>
<reference evidence="20" key="1">
    <citation type="submission" date="2022-07" db="EMBL/GenBank/DDBJ databases">
        <authorList>
            <person name="Macas J."/>
            <person name="Novak P."/>
            <person name="Neumann P."/>
        </authorList>
    </citation>
    <scope>NUCLEOTIDE SEQUENCE</scope>
</reference>
<evidence type="ECO:0000256" key="4">
    <source>
        <dbReference type="ARBA" id="ARBA00004514"/>
    </source>
</evidence>
<name>A0A9P0YP56_CUSEU</name>
<dbReference type="PANTHER" id="PTHR21660">
    <property type="entry name" value="THIOESTERASE SUPERFAMILY MEMBER-RELATED"/>
    <property type="match status" value="1"/>
</dbReference>
<keyword evidence="12" id="KW-0539">Nucleus</keyword>
<dbReference type="GO" id="GO:0047617">
    <property type="term" value="F:fatty acyl-CoA hydrolase activity"/>
    <property type="evidence" value="ECO:0007669"/>
    <property type="project" value="InterPro"/>
</dbReference>
<accession>A0A9P0YP56</accession>
<dbReference type="NCBIfam" id="TIGR00369">
    <property type="entry name" value="unchar_dom_1"/>
    <property type="match status" value="1"/>
</dbReference>
<evidence type="ECO:0000256" key="6">
    <source>
        <dbReference type="ARBA" id="ARBA00022490"/>
    </source>
</evidence>
<keyword evidence="21" id="KW-1185">Reference proteome</keyword>
<dbReference type="OrthoDB" id="46529at2759"/>
<evidence type="ECO:0000256" key="10">
    <source>
        <dbReference type="ARBA" id="ARBA00023128"/>
    </source>
</evidence>
<dbReference type="InterPro" id="IPR003736">
    <property type="entry name" value="PAAI_dom"/>
</dbReference>
<dbReference type="Pfam" id="PF03061">
    <property type="entry name" value="4HBT"/>
    <property type="match status" value="1"/>
</dbReference>
<comment type="similarity">
    <text evidence="5">Belongs to the thioesterase PaaI family.</text>
</comment>
<dbReference type="AlphaFoldDB" id="A0A9P0YP56"/>